<gene>
    <name evidence="2" type="ORF">PG996_008066</name>
</gene>
<feature type="transmembrane region" description="Helical" evidence="1">
    <location>
        <begin position="135"/>
        <end position="155"/>
    </location>
</feature>
<comment type="caution">
    <text evidence="2">The sequence shown here is derived from an EMBL/GenBank/DDBJ whole genome shotgun (WGS) entry which is preliminary data.</text>
</comment>
<accession>A0ABR1UWU5</accession>
<proteinExistence type="predicted"/>
<evidence type="ECO:0000313" key="2">
    <source>
        <dbReference type="EMBL" id="KAK8063414.1"/>
    </source>
</evidence>
<dbReference type="EMBL" id="JAQQWM010000005">
    <property type="protein sequence ID" value="KAK8063414.1"/>
    <property type="molecule type" value="Genomic_DNA"/>
</dbReference>
<evidence type="ECO:0000313" key="3">
    <source>
        <dbReference type="Proteomes" id="UP001446871"/>
    </source>
</evidence>
<protein>
    <submittedName>
        <fullName evidence="2">Uncharacterized protein</fullName>
    </submittedName>
</protein>
<keyword evidence="1" id="KW-0812">Transmembrane</keyword>
<keyword evidence="1" id="KW-0472">Membrane</keyword>
<evidence type="ECO:0000256" key="1">
    <source>
        <dbReference type="SAM" id="Phobius"/>
    </source>
</evidence>
<name>A0ABR1UWU5_9PEZI</name>
<keyword evidence="3" id="KW-1185">Reference proteome</keyword>
<sequence>MEILQMLTFLGIPFHIELRGAPSCNAFRSARKHFGRGVAFGKAGSKMKRKWEFLREEALRTGVALRIIWDVGHMKECDRLGLGLAKRAAPTRSSCARATAAAQSAGLQRTASEAGLASGRSSDDDDADAKEKNTITVVGITIGTILGFFLVLGLARLAASFRNLSDGGKLALRALAMVVDLSPTHCGLSSR</sequence>
<organism evidence="2 3">
    <name type="scientific">Apiospora saccharicola</name>
    <dbReference type="NCBI Taxonomy" id="335842"/>
    <lineage>
        <taxon>Eukaryota</taxon>
        <taxon>Fungi</taxon>
        <taxon>Dikarya</taxon>
        <taxon>Ascomycota</taxon>
        <taxon>Pezizomycotina</taxon>
        <taxon>Sordariomycetes</taxon>
        <taxon>Xylariomycetidae</taxon>
        <taxon>Amphisphaeriales</taxon>
        <taxon>Apiosporaceae</taxon>
        <taxon>Apiospora</taxon>
    </lineage>
</organism>
<keyword evidence="1" id="KW-1133">Transmembrane helix</keyword>
<reference evidence="2 3" key="1">
    <citation type="submission" date="2023-01" db="EMBL/GenBank/DDBJ databases">
        <title>Analysis of 21 Apiospora genomes using comparative genomics revels a genus with tremendous synthesis potential of carbohydrate active enzymes and secondary metabolites.</title>
        <authorList>
            <person name="Sorensen T."/>
        </authorList>
    </citation>
    <scope>NUCLEOTIDE SEQUENCE [LARGE SCALE GENOMIC DNA]</scope>
    <source>
        <strain evidence="2 3">CBS 83171</strain>
    </source>
</reference>
<dbReference type="Proteomes" id="UP001446871">
    <property type="component" value="Unassembled WGS sequence"/>
</dbReference>